<dbReference type="InterPro" id="IPR010730">
    <property type="entry name" value="HET"/>
</dbReference>
<proteinExistence type="predicted"/>
<dbReference type="OrthoDB" id="5362512at2759"/>
<dbReference type="STRING" id="576137.A0A1L7XAQ6"/>
<dbReference type="AlphaFoldDB" id="A0A1L7XAQ6"/>
<evidence type="ECO:0000313" key="3">
    <source>
        <dbReference type="Proteomes" id="UP000184330"/>
    </source>
</evidence>
<evidence type="ECO:0000259" key="1">
    <source>
        <dbReference type="Pfam" id="PF06985"/>
    </source>
</evidence>
<protein>
    <recommendedName>
        <fullName evidence="1">Heterokaryon incompatibility domain-containing protein</fullName>
    </recommendedName>
</protein>
<dbReference type="PANTHER" id="PTHR33112">
    <property type="entry name" value="DOMAIN PROTEIN, PUTATIVE-RELATED"/>
    <property type="match status" value="1"/>
</dbReference>
<reference evidence="2 3" key="1">
    <citation type="submission" date="2016-03" db="EMBL/GenBank/DDBJ databases">
        <authorList>
            <person name="Ploux O."/>
        </authorList>
    </citation>
    <scope>NUCLEOTIDE SEQUENCE [LARGE SCALE GENOMIC DNA]</scope>
    <source>
        <strain evidence="2 3">UAMH 11012</strain>
    </source>
</reference>
<dbReference type="EMBL" id="FJOG01000020">
    <property type="protein sequence ID" value="CZR62120.1"/>
    <property type="molecule type" value="Genomic_DNA"/>
</dbReference>
<feature type="domain" description="Heterokaryon incompatibility" evidence="1">
    <location>
        <begin position="137"/>
        <end position="287"/>
    </location>
</feature>
<evidence type="ECO:0000313" key="2">
    <source>
        <dbReference type="EMBL" id="CZR62120.1"/>
    </source>
</evidence>
<accession>A0A1L7XAQ6</accession>
<gene>
    <name evidence="2" type="ORF">PAC_12017</name>
</gene>
<dbReference type="Proteomes" id="UP000184330">
    <property type="component" value="Unassembled WGS sequence"/>
</dbReference>
<keyword evidence="3" id="KW-1185">Reference proteome</keyword>
<organism evidence="2 3">
    <name type="scientific">Phialocephala subalpina</name>
    <dbReference type="NCBI Taxonomy" id="576137"/>
    <lineage>
        <taxon>Eukaryota</taxon>
        <taxon>Fungi</taxon>
        <taxon>Dikarya</taxon>
        <taxon>Ascomycota</taxon>
        <taxon>Pezizomycotina</taxon>
        <taxon>Leotiomycetes</taxon>
        <taxon>Helotiales</taxon>
        <taxon>Mollisiaceae</taxon>
        <taxon>Phialocephala</taxon>
        <taxon>Phialocephala fortinii species complex</taxon>
    </lineage>
</organism>
<name>A0A1L7XAQ6_9HELO</name>
<sequence length="607" mass="68557">MLQDLAVSPRCYKSPQLAPIDAPLSLAELNLLLHDHGQVVGQEVPSADKHINPVHYPLFLQYKLDQEHKTEASIQFNSQIVLDTDRNGQPGFNPYFFGLNLHVHEGWLPTRLLRLEDSSATRVRLVSTDDGSVQGPYMTLSHCWGKPDFFKHTAETSAKLFAGIETNLLPQTFRDAIHTTLQLNIRYLWIDSLCIVQDDQEDWVRESSMMGRVYQNGYCNIAATKSTAADKGFLVPETPRIQLPKPACYFQSAWNDKANFHWVLHDSKNLDHLLAGPLLGRGWVVQERLMAPRVLHFASKQLYWECHQQDACEIYPQGVPNRLSVILPSPAPGIKHRHSSLPTCSDFSEAMILWADIISLYSECQLTIEKDKLVAISGAAKTLHRILGGSEYLAGLWRDDLESQLLWSTKVEVRTRPQVYRAPSWSWASIDGAVFIPDRRWNIASCTCLVEILAAVTKPLGADLTGQVESGFLQLVTPLVSLSFRTHPSMSILEGCDAKMNGNWRKQVLVKPDIDEDPAAYLHCLPIWSCTNNTGTTFDCLIVRPIASGNSGRKGTFERWGVMSRVYFEDYGVPVVDKLPQWSKVQNEEWFEFEKDHGDGRYTITII</sequence>
<dbReference type="Pfam" id="PF06985">
    <property type="entry name" value="HET"/>
    <property type="match status" value="1"/>
</dbReference>
<dbReference type="PANTHER" id="PTHR33112:SF16">
    <property type="entry name" value="HETEROKARYON INCOMPATIBILITY DOMAIN-CONTAINING PROTEIN"/>
    <property type="match status" value="1"/>
</dbReference>